<organism evidence="1 2">
    <name type="scientific">Arenicella xantha</name>
    <dbReference type="NCBI Taxonomy" id="644221"/>
    <lineage>
        <taxon>Bacteria</taxon>
        <taxon>Pseudomonadati</taxon>
        <taxon>Pseudomonadota</taxon>
        <taxon>Gammaproteobacteria</taxon>
        <taxon>Arenicellales</taxon>
        <taxon>Arenicellaceae</taxon>
        <taxon>Arenicella</taxon>
    </lineage>
</organism>
<dbReference type="InParanoid" id="A0A395JP14"/>
<sequence>MAYLIHGYNYVLFNCYCLRHTLSDNVVMKKYLLNHSLIGLAVGLMLLALSACSDAPVLDVESDPVLTERVTISFSDGPNKGEYVYLASDLPNAGVSLSYSQPNSVSFFAASDLVSNIDNHTIGSLRRFTKGELVVGDNLASSWLTKPTALKQNSVLDCGRLEIRDTENLRDYRVVYGTFINCGPTTISELTEWQVDEVSNTRFRQVVGQFSDRVRLQVAMDSARFQNIESAILVEFSLIQREPIAAAASN</sequence>
<accession>A0A395JP14</accession>
<protein>
    <submittedName>
        <fullName evidence="1">Uncharacterized protein</fullName>
    </submittedName>
</protein>
<evidence type="ECO:0000313" key="2">
    <source>
        <dbReference type="Proteomes" id="UP000253083"/>
    </source>
</evidence>
<proteinExistence type="predicted"/>
<comment type="caution">
    <text evidence="1">The sequence shown here is derived from an EMBL/GenBank/DDBJ whole genome shotgun (WGS) entry which is preliminary data.</text>
</comment>
<dbReference type="Proteomes" id="UP000253083">
    <property type="component" value="Unassembled WGS sequence"/>
</dbReference>
<reference evidence="1 2" key="1">
    <citation type="submission" date="2018-06" db="EMBL/GenBank/DDBJ databases">
        <title>Genomic Encyclopedia of Type Strains, Phase IV (KMG-IV): sequencing the most valuable type-strain genomes for metagenomic binning, comparative biology and taxonomic classification.</title>
        <authorList>
            <person name="Goeker M."/>
        </authorList>
    </citation>
    <scope>NUCLEOTIDE SEQUENCE [LARGE SCALE GENOMIC DNA]</scope>
    <source>
        <strain evidence="1 2">DSM 24032</strain>
    </source>
</reference>
<gene>
    <name evidence="1" type="ORF">DFR28_101448</name>
</gene>
<keyword evidence="2" id="KW-1185">Reference proteome</keyword>
<evidence type="ECO:0000313" key="1">
    <source>
        <dbReference type="EMBL" id="RBP53063.1"/>
    </source>
</evidence>
<dbReference type="AlphaFoldDB" id="A0A395JP14"/>
<dbReference type="EMBL" id="QNRT01000001">
    <property type="protein sequence ID" value="RBP53063.1"/>
    <property type="molecule type" value="Genomic_DNA"/>
</dbReference>
<name>A0A395JP14_9GAMM</name>